<dbReference type="GO" id="GO:0005509">
    <property type="term" value="F:calcium ion binding"/>
    <property type="evidence" value="ECO:0007669"/>
    <property type="project" value="InterPro"/>
</dbReference>
<feature type="transmembrane region" description="Helical" evidence="11">
    <location>
        <begin position="564"/>
        <end position="581"/>
    </location>
</feature>
<keyword evidence="9 11" id="KW-0472">Membrane</keyword>
<dbReference type="Pfam" id="PF08030">
    <property type="entry name" value="NAD_binding_6"/>
    <property type="match status" value="1"/>
</dbReference>
<sequence length="1123" mass="128261">MAYAVPSKEKAAISPNENMQLSQTHTSYDAVGAVDVLYPVLKPAGDSHQGNWLSQVQHRQQNLTGLQSLCNSYFKEQKTTFSCDHFCQLFAQENALQFLFNLFDHQSKRQLVYTDFIDILKDKLRAEGNEFVDLLDTLWYVYTNEADADFETFCRIFKSKGVLIKLYAVIDKNKSGQVSVDQLMTFFTECTANKGEIPDVCEPGRAEALFRSIAKDDSQQLDFEDFKKLIPSKNPFFAKRVFCIFDKSGSNTVSLAEFREGMQQFCGKSDEDKVRVLFQIYDEDGDGIIKLSELKAVLKACIEENGMKFSEMQLDELTVALYDDARNSISDEIRDSARGLSFEELKNQMTKHPGLLENISISLDRFLIPSTSKVNESRTSFKSFVSYVKNNVPFIIYLLAYATVNLGLFISRAIQYKDSNIFYILARACDTNSRWYIFVYLGQTLNFNCVFILVLMLRHCITLLRQIGCANFLPLDQHVYLHKVCGVVVAILSAVHTLMHIINFPLNVADEKHSAIEWLFTTEPGMFGLIPGWANLTGWSLVGILIIMVLCSLPCVRKSGSFEVFYWTHLLYIPFWVLLILHGPNFWYWFIGPGVLFLIEGTGRFRLRVTGKGRTFISSALLLPSRVTHLVIRKPENFHFNPGDYVYVKIPAITSSEWHPFTISSAPELQDVMWLHIRCAGGWTNKLYKYFEREQAKLCLKQSAQNQYSGGEPACRHCQRILEKNSAFPTQNIIRQIYILTTSDSIILNIMKFYRGVRRLTRTFSAKHPADSYDQLESCRMTLKPLKNNDPMNKTGSELLDGSDEPSTSTSLSQNPIAMAHSPAISGDQQDERILRNNQHGRYPRHQQPRAMSILVPIDESIGNNKKHSVKRPTPRASYAPESMQKKSTHLTTHDENRSVQQNKEKSHSVEGVHIYYPLEIAIDGPYGAPSSHIFRAQHAVLVAAGIGVTPFASILQSIMNRYYASQQSCPRCQHSWVSQMPDSIMNLKKVDFFWINREQRSFEWFVDMLSQLEVEQAEMGSALGRFLDLHMYITSALKKTDLKAVGLQMALDLIHAKDKRDLVTGLKTRTNAGRPNWDKIFQKFVDEDKGKVTVFYCGPPQLAKELKKKCNEFDFDFRKEIF</sequence>
<evidence type="ECO:0000256" key="7">
    <source>
        <dbReference type="ARBA" id="ARBA00022989"/>
    </source>
</evidence>
<feature type="compositionally biased region" description="Basic residues" evidence="10">
    <location>
        <begin position="865"/>
        <end position="874"/>
    </location>
</feature>
<reference evidence="14" key="1">
    <citation type="submission" date="2021-11" db="EMBL/GenBank/DDBJ databases">
        <authorList>
            <person name="Schell T."/>
        </authorList>
    </citation>
    <scope>NUCLEOTIDE SEQUENCE</scope>
    <source>
        <strain evidence="14">M5</strain>
    </source>
</reference>
<keyword evidence="3 11" id="KW-0812">Transmembrane</keyword>
<dbReference type="FunFam" id="3.40.50.80:FF:000012">
    <property type="entry name" value="NADPH oxidase, isoform B"/>
    <property type="match status" value="1"/>
</dbReference>
<dbReference type="InterPro" id="IPR017927">
    <property type="entry name" value="FAD-bd_FR_type"/>
</dbReference>
<dbReference type="PANTHER" id="PTHR11972">
    <property type="entry name" value="NADPH OXIDASE"/>
    <property type="match status" value="1"/>
</dbReference>
<dbReference type="Pfam" id="PF08022">
    <property type="entry name" value="FAD_binding_8"/>
    <property type="match status" value="1"/>
</dbReference>
<dbReference type="GO" id="GO:0006952">
    <property type="term" value="P:defense response"/>
    <property type="evidence" value="ECO:0007669"/>
    <property type="project" value="TreeGrafter"/>
</dbReference>
<dbReference type="GO" id="GO:0016175">
    <property type="term" value="F:superoxide-generating NAD(P)H oxidase activity"/>
    <property type="evidence" value="ECO:0007669"/>
    <property type="project" value="TreeGrafter"/>
</dbReference>
<dbReference type="CDD" id="cd06186">
    <property type="entry name" value="NOX_Duox_like_FAD_NADP"/>
    <property type="match status" value="2"/>
</dbReference>
<feature type="domain" description="FAD-binding FR-type" evidence="13">
    <location>
        <begin position="602"/>
        <end position="714"/>
    </location>
</feature>
<evidence type="ECO:0000256" key="1">
    <source>
        <dbReference type="ARBA" id="ARBA00004141"/>
    </source>
</evidence>
<dbReference type="PROSITE" id="PS50222">
    <property type="entry name" value="EF_HAND_2"/>
    <property type="match status" value="3"/>
</dbReference>
<dbReference type="PANTHER" id="PTHR11972:SF58">
    <property type="entry name" value="NADPH OXIDASE 5"/>
    <property type="match status" value="1"/>
</dbReference>
<evidence type="ECO:0000313" key="15">
    <source>
        <dbReference type="Proteomes" id="UP000789390"/>
    </source>
</evidence>
<keyword evidence="15" id="KW-1185">Reference proteome</keyword>
<dbReference type="InterPro" id="IPR002048">
    <property type="entry name" value="EF_hand_dom"/>
</dbReference>
<keyword evidence="5" id="KW-0106">Calcium</keyword>
<evidence type="ECO:0000313" key="14">
    <source>
        <dbReference type="EMBL" id="CAH0104034.1"/>
    </source>
</evidence>
<dbReference type="Gene3D" id="2.40.30.10">
    <property type="entry name" value="Translation factors"/>
    <property type="match status" value="1"/>
</dbReference>
<protein>
    <recommendedName>
        <fullName evidence="16">NADPH oxidase 5</fullName>
    </recommendedName>
</protein>
<dbReference type="InterPro" id="IPR017938">
    <property type="entry name" value="Riboflavin_synthase-like_b-brl"/>
</dbReference>
<dbReference type="SMART" id="SM00054">
    <property type="entry name" value="EFh"/>
    <property type="match status" value="4"/>
</dbReference>
<accession>A0A8J2WLZ1</accession>
<organism evidence="14 15">
    <name type="scientific">Daphnia galeata</name>
    <dbReference type="NCBI Taxonomy" id="27404"/>
    <lineage>
        <taxon>Eukaryota</taxon>
        <taxon>Metazoa</taxon>
        <taxon>Ecdysozoa</taxon>
        <taxon>Arthropoda</taxon>
        <taxon>Crustacea</taxon>
        <taxon>Branchiopoda</taxon>
        <taxon>Diplostraca</taxon>
        <taxon>Cladocera</taxon>
        <taxon>Anomopoda</taxon>
        <taxon>Daphniidae</taxon>
        <taxon>Daphnia</taxon>
    </lineage>
</organism>
<keyword evidence="7 11" id="KW-1133">Transmembrane helix</keyword>
<feature type="compositionally biased region" description="Basic and acidic residues" evidence="10">
    <location>
        <begin position="892"/>
        <end position="907"/>
    </location>
</feature>
<dbReference type="PROSITE" id="PS51384">
    <property type="entry name" value="FAD_FR"/>
    <property type="match status" value="1"/>
</dbReference>
<dbReference type="GO" id="GO:0042554">
    <property type="term" value="P:superoxide anion generation"/>
    <property type="evidence" value="ECO:0007669"/>
    <property type="project" value="TreeGrafter"/>
</dbReference>
<evidence type="ECO:0000259" key="12">
    <source>
        <dbReference type="PROSITE" id="PS50222"/>
    </source>
</evidence>
<dbReference type="PROSITE" id="PS00018">
    <property type="entry name" value="EF_HAND_1"/>
    <property type="match status" value="1"/>
</dbReference>
<dbReference type="SFLD" id="SFLDG01169">
    <property type="entry name" value="NADPH_oxidase_subgroup_(NOX)"/>
    <property type="match status" value="1"/>
</dbReference>
<dbReference type="InterPro" id="IPR011992">
    <property type="entry name" value="EF-hand-dom_pair"/>
</dbReference>
<feature type="domain" description="EF-hand" evidence="12">
    <location>
        <begin position="233"/>
        <end position="268"/>
    </location>
</feature>
<dbReference type="InterPro" id="IPR013121">
    <property type="entry name" value="Fe_red_NAD-bd_6"/>
</dbReference>
<dbReference type="FunFam" id="1.10.238.10:FF:000258">
    <property type="entry name" value="NADPH oxidase, isoform B"/>
    <property type="match status" value="1"/>
</dbReference>
<dbReference type="EMBL" id="CAKKLH010000124">
    <property type="protein sequence ID" value="CAH0104034.1"/>
    <property type="molecule type" value="Genomic_DNA"/>
</dbReference>
<evidence type="ECO:0000256" key="4">
    <source>
        <dbReference type="ARBA" id="ARBA00022827"/>
    </source>
</evidence>
<dbReference type="InterPro" id="IPR018247">
    <property type="entry name" value="EF_Hand_1_Ca_BS"/>
</dbReference>
<name>A0A8J2WLZ1_9CRUS</name>
<keyword evidence="6" id="KW-0521">NADP</keyword>
<dbReference type="SUPFAM" id="SSF47473">
    <property type="entry name" value="EF-hand"/>
    <property type="match status" value="2"/>
</dbReference>
<evidence type="ECO:0008006" key="16">
    <source>
        <dbReference type="Google" id="ProtNLM"/>
    </source>
</evidence>
<dbReference type="GO" id="GO:0043020">
    <property type="term" value="C:NADPH oxidase complex"/>
    <property type="evidence" value="ECO:0007669"/>
    <property type="project" value="TreeGrafter"/>
</dbReference>
<keyword evidence="2" id="KW-0285">Flavoprotein</keyword>
<feature type="transmembrane region" description="Helical" evidence="11">
    <location>
        <begin position="484"/>
        <end position="506"/>
    </location>
</feature>
<feature type="region of interest" description="Disordered" evidence="10">
    <location>
        <begin position="857"/>
        <end position="907"/>
    </location>
</feature>
<feature type="region of interest" description="Disordered" evidence="10">
    <location>
        <begin position="784"/>
        <end position="814"/>
    </location>
</feature>
<evidence type="ECO:0000256" key="8">
    <source>
        <dbReference type="ARBA" id="ARBA00023002"/>
    </source>
</evidence>
<evidence type="ECO:0000256" key="11">
    <source>
        <dbReference type="SAM" id="Phobius"/>
    </source>
</evidence>
<dbReference type="OrthoDB" id="167398at2759"/>
<dbReference type="Pfam" id="PF13499">
    <property type="entry name" value="EF-hand_7"/>
    <property type="match status" value="1"/>
</dbReference>
<comment type="subcellular location">
    <subcellularLocation>
        <location evidence="1">Membrane</location>
        <topology evidence="1">Multi-pass membrane protein</topology>
    </subcellularLocation>
</comment>
<dbReference type="FunFam" id="2.40.30.10:FF:000056">
    <property type="entry name" value="NADPH oxidase 5"/>
    <property type="match status" value="1"/>
</dbReference>
<keyword evidence="8" id="KW-0560">Oxidoreductase</keyword>
<evidence type="ECO:0000256" key="10">
    <source>
        <dbReference type="SAM" id="MobiDB-lite"/>
    </source>
</evidence>
<dbReference type="InterPro" id="IPR013112">
    <property type="entry name" value="FAD-bd_8"/>
</dbReference>
<dbReference type="Pfam" id="PF01794">
    <property type="entry name" value="Ferric_reduct"/>
    <property type="match status" value="1"/>
</dbReference>
<feature type="transmembrane region" description="Helical" evidence="11">
    <location>
        <begin position="394"/>
        <end position="415"/>
    </location>
</feature>
<keyword evidence="4" id="KW-0274">FAD</keyword>
<dbReference type="AlphaFoldDB" id="A0A8J2WLZ1"/>
<feature type="domain" description="EF-hand" evidence="12">
    <location>
        <begin position="269"/>
        <end position="304"/>
    </location>
</feature>
<feature type="compositionally biased region" description="Polar residues" evidence="10">
    <location>
        <begin position="805"/>
        <end position="814"/>
    </location>
</feature>
<evidence type="ECO:0000256" key="3">
    <source>
        <dbReference type="ARBA" id="ARBA00022692"/>
    </source>
</evidence>
<dbReference type="SUPFAM" id="SSF63380">
    <property type="entry name" value="Riboflavin synthase domain-like"/>
    <property type="match status" value="1"/>
</dbReference>
<feature type="transmembrane region" description="Helical" evidence="11">
    <location>
        <begin position="435"/>
        <end position="457"/>
    </location>
</feature>
<evidence type="ECO:0000256" key="6">
    <source>
        <dbReference type="ARBA" id="ARBA00022857"/>
    </source>
</evidence>
<evidence type="ECO:0000256" key="9">
    <source>
        <dbReference type="ARBA" id="ARBA00023136"/>
    </source>
</evidence>
<dbReference type="InterPro" id="IPR050369">
    <property type="entry name" value="RBOH/FRE"/>
</dbReference>
<dbReference type="Proteomes" id="UP000789390">
    <property type="component" value="Unassembled WGS sequence"/>
</dbReference>
<evidence type="ECO:0000256" key="2">
    <source>
        <dbReference type="ARBA" id="ARBA00022630"/>
    </source>
</evidence>
<feature type="transmembrane region" description="Helical" evidence="11">
    <location>
        <begin position="526"/>
        <end position="552"/>
    </location>
</feature>
<dbReference type="SUPFAM" id="SSF52343">
    <property type="entry name" value="Ferredoxin reductase-like, C-terminal NADP-linked domain"/>
    <property type="match status" value="1"/>
</dbReference>
<dbReference type="CDD" id="cd00051">
    <property type="entry name" value="EFh"/>
    <property type="match status" value="1"/>
</dbReference>
<gene>
    <name evidence="14" type="ORF">DGAL_LOCUS6746</name>
</gene>
<evidence type="ECO:0000259" key="13">
    <source>
        <dbReference type="PROSITE" id="PS51384"/>
    </source>
</evidence>
<dbReference type="SFLD" id="SFLDS00052">
    <property type="entry name" value="Ferric_Reductase_Domain"/>
    <property type="match status" value="1"/>
</dbReference>
<feature type="transmembrane region" description="Helical" evidence="11">
    <location>
        <begin position="587"/>
        <end position="607"/>
    </location>
</feature>
<comment type="caution">
    <text evidence="14">The sequence shown here is derived from an EMBL/GenBank/DDBJ whole genome shotgun (WGS) entry which is preliminary data.</text>
</comment>
<dbReference type="InterPro" id="IPR013130">
    <property type="entry name" value="Fe3_Rdtase_TM_dom"/>
</dbReference>
<proteinExistence type="predicted"/>
<feature type="domain" description="EF-hand" evidence="12">
    <location>
        <begin position="158"/>
        <end position="193"/>
    </location>
</feature>
<dbReference type="Gene3D" id="1.10.238.10">
    <property type="entry name" value="EF-hand"/>
    <property type="match status" value="2"/>
</dbReference>
<dbReference type="InterPro" id="IPR039261">
    <property type="entry name" value="FNR_nucleotide-bd"/>
</dbReference>
<evidence type="ECO:0000256" key="5">
    <source>
        <dbReference type="ARBA" id="ARBA00022837"/>
    </source>
</evidence>
<dbReference type="Gene3D" id="3.40.50.80">
    <property type="entry name" value="Nucleotide-binding domain of ferredoxin-NADP reductase (FNR) module"/>
    <property type="match status" value="1"/>
</dbReference>